<evidence type="ECO:0000256" key="1">
    <source>
        <dbReference type="SAM" id="MobiDB-lite"/>
    </source>
</evidence>
<evidence type="ECO:0000313" key="3">
    <source>
        <dbReference type="EMBL" id="CAE7595079.1"/>
    </source>
</evidence>
<dbReference type="Proteomes" id="UP000604046">
    <property type="component" value="Unassembled WGS sequence"/>
</dbReference>
<dbReference type="EMBL" id="CAJNDS010002781">
    <property type="protein sequence ID" value="CAE7595079.1"/>
    <property type="molecule type" value="Genomic_DNA"/>
</dbReference>
<evidence type="ECO:0000259" key="2">
    <source>
        <dbReference type="Pfam" id="PF26188"/>
    </source>
</evidence>
<keyword evidence="4" id="KW-1185">Reference proteome</keyword>
<feature type="region of interest" description="Disordered" evidence="1">
    <location>
        <begin position="214"/>
        <end position="241"/>
    </location>
</feature>
<name>A0A812UZ21_9DINO</name>
<reference evidence="3" key="1">
    <citation type="submission" date="2021-02" db="EMBL/GenBank/DDBJ databases">
        <authorList>
            <person name="Dougan E. K."/>
            <person name="Rhodes N."/>
            <person name="Thang M."/>
            <person name="Chan C."/>
        </authorList>
    </citation>
    <scope>NUCLEOTIDE SEQUENCE</scope>
</reference>
<dbReference type="OrthoDB" id="419431at2759"/>
<dbReference type="InterPro" id="IPR019410">
    <property type="entry name" value="Methyltransf_16"/>
</dbReference>
<dbReference type="Gene3D" id="3.40.50.150">
    <property type="entry name" value="Vaccinia Virus protein VP39"/>
    <property type="match status" value="1"/>
</dbReference>
<accession>A0A812UZ21</accession>
<dbReference type="Pfam" id="PF26188">
    <property type="entry name" value="RESC6"/>
    <property type="match status" value="1"/>
</dbReference>
<feature type="compositionally biased region" description="Basic and acidic residues" evidence="1">
    <location>
        <begin position="221"/>
        <end position="232"/>
    </location>
</feature>
<dbReference type="SUPFAM" id="SSF53335">
    <property type="entry name" value="S-adenosyl-L-methionine-dependent methyltransferases"/>
    <property type="match status" value="1"/>
</dbReference>
<dbReference type="Pfam" id="PF10294">
    <property type="entry name" value="Methyltransf_16"/>
    <property type="match status" value="1"/>
</dbReference>
<dbReference type="InterPro" id="IPR029063">
    <property type="entry name" value="SAM-dependent_MTases_sf"/>
</dbReference>
<gene>
    <name evidence="3" type="ORF">SNAT2548_LOCUS33864</name>
</gene>
<sequence length="693" mass="75728">MEPGGELALGGTIVRLCRGPDSLQNGCEDTTGFQPWGAASRAAAALLPPPAPRLQLELGAGLGALGVRAAPAGFVVLSDKESAVLGLALGTAALNAACCDAVVYDFARGAPPFRTGVFDLLLASDVLFMDRLAEPLFASLAALHAPSQRQTAIVGHQKRRAVFRGPDGQPCLEPEDSALGRFLDMVGPHLRRQSENPAEESVALVLDWPAPPEPPAKRHCHGVEPGDEKKDVSPVNQTPKGLRLNNESLPHVEVVEIVLSEQAQLLLAGSFACIGVLPLTTIFHRAYVAGDHAKLRELNPWILQKLHLLRPREVAMVLNHLAFLQVLDHSFWQTVSDRVPEILISSDMVCLSLMVNAYARGALKHEATLQFLAAEVMQMAARGGEYLPPRTISMVVNGMSKLRIRDEKLMKTMSIHARSAVADMTEVDLSMVANAYARLWINDQKLFDALEEPVKRAMPRFTILHLTALAHAHGRLLRRDEEMLQAIASTLWQRCESSQEAVDALNLSATMHAFATRLAFSSSDFVKVVEFSLPQVIEEMSISDFVLTVCAARRIEGLAPSRRLCEPLFRHSLHLLRELQASAVVNILELAAQLQHDSSEFWQTMLSHCATMLETSRFYEAQHISTLALLLARLWRGSITPSHLDLPDELKTRCFVAVATALLELNGNSDIASLADVVAESEIGRGTLWEASS</sequence>
<feature type="domain" description="RNA-editing substrate-binding complex 6 protein" evidence="2">
    <location>
        <begin position="350"/>
        <end position="634"/>
    </location>
</feature>
<dbReference type="AlphaFoldDB" id="A0A812UZ21"/>
<proteinExistence type="predicted"/>
<organism evidence="3 4">
    <name type="scientific">Symbiodinium natans</name>
    <dbReference type="NCBI Taxonomy" id="878477"/>
    <lineage>
        <taxon>Eukaryota</taxon>
        <taxon>Sar</taxon>
        <taxon>Alveolata</taxon>
        <taxon>Dinophyceae</taxon>
        <taxon>Suessiales</taxon>
        <taxon>Symbiodiniaceae</taxon>
        <taxon>Symbiodinium</taxon>
    </lineage>
</organism>
<comment type="caution">
    <text evidence="3">The sequence shown here is derived from an EMBL/GenBank/DDBJ whole genome shotgun (WGS) entry which is preliminary data.</text>
</comment>
<evidence type="ECO:0000313" key="4">
    <source>
        <dbReference type="Proteomes" id="UP000604046"/>
    </source>
</evidence>
<dbReference type="InterPro" id="IPR058917">
    <property type="entry name" value="RESC6_dom"/>
</dbReference>
<protein>
    <recommendedName>
        <fullName evidence="2">RNA-editing substrate-binding complex 6 protein domain-containing protein</fullName>
    </recommendedName>
</protein>